<feature type="domain" description="Mce/MlaD" evidence="1">
    <location>
        <begin position="45"/>
        <end position="117"/>
    </location>
</feature>
<comment type="caution">
    <text evidence="3">The sequence shown here is derived from an EMBL/GenBank/DDBJ whole genome shotgun (WGS) entry which is preliminary data.</text>
</comment>
<dbReference type="OrthoDB" id="9774928at2"/>
<dbReference type="PANTHER" id="PTHR33371">
    <property type="entry name" value="INTERMEMBRANE PHOSPHOLIPID TRANSPORT SYSTEM BINDING PROTEIN MLAD-RELATED"/>
    <property type="match status" value="1"/>
</dbReference>
<name>K5BC87_MYCHD</name>
<evidence type="ECO:0000313" key="3">
    <source>
        <dbReference type="EMBL" id="EKF21312.1"/>
    </source>
</evidence>
<dbReference type="EMBL" id="AMRA01000150">
    <property type="protein sequence ID" value="EKF21312.1"/>
    <property type="molecule type" value="Genomic_DNA"/>
</dbReference>
<protein>
    <submittedName>
        <fullName evidence="3">Mce related family protein</fullName>
    </submittedName>
</protein>
<dbReference type="STRING" id="1122247.GCA_000379865_03607"/>
<dbReference type="InterPro" id="IPR052336">
    <property type="entry name" value="MlaD_Phospholipid_Transporter"/>
</dbReference>
<organism evidence="3 4">
    <name type="scientific">Mycolicibacterium hassiacum (strain DSM 44199 / CIP 105218 / JCM 12690 / 3849)</name>
    <name type="common">Mycobacterium hassiacum</name>
    <dbReference type="NCBI Taxonomy" id="1122247"/>
    <lineage>
        <taxon>Bacteria</taxon>
        <taxon>Bacillati</taxon>
        <taxon>Actinomycetota</taxon>
        <taxon>Actinomycetes</taxon>
        <taxon>Mycobacteriales</taxon>
        <taxon>Mycobacteriaceae</taxon>
        <taxon>Mycolicibacterium</taxon>
    </lineage>
</organism>
<dbReference type="InterPro" id="IPR024516">
    <property type="entry name" value="Mce_C"/>
</dbReference>
<accession>K5BC87</accession>
<dbReference type="Pfam" id="PF11887">
    <property type="entry name" value="Mce4_CUP1"/>
    <property type="match status" value="1"/>
</dbReference>
<reference evidence="3 4" key="1">
    <citation type="journal article" date="2012" name="J. Bacteriol.">
        <title>Genome sequence of Mycobacterium hassiacum DSM 44199, a rare source of heat-stable mycobacterial proteins.</title>
        <authorList>
            <person name="Tiago I."/>
            <person name="Maranha A."/>
            <person name="Mendes V."/>
            <person name="Alarico S."/>
            <person name="Moynihan P.J."/>
            <person name="Clarke A.J."/>
            <person name="Macedo-Ribeiro S."/>
            <person name="Pereira P.J."/>
            <person name="Empadinhas N."/>
        </authorList>
    </citation>
    <scope>NUCLEOTIDE SEQUENCE [LARGE SCALE GENOMIC DNA]</scope>
    <source>
        <strain evidence="4">DSM 44199 / CIP 105218 / JCM 12690 / 3849</strain>
    </source>
</reference>
<dbReference type="AlphaFoldDB" id="K5BC87"/>
<keyword evidence="4" id="KW-1185">Reference proteome</keyword>
<dbReference type="PROSITE" id="PS51257">
    <property type="entry name" value="PROKAR_LIPOPROTEIN"/>
    <property type="match status" value="1"/>
</dbReference>
<evidence type="ECO:0000313" key="4">
    <source>
        <dbReference type="Proteomes" id="UP000006265"/>
    </source>
</evidence>
<dbReference type="PATRIC" id="fig|1122247.3.peg.4527"/>
<dbReference type="Pfam" id="PF02470">
    <property type="entry name" value="MlaD"/>
    <property type="match status" value="1"/>
</dbReference>
<dbReference type="PANTHER" id="PTHR33371:SF15">
    <property type="entry name" value="LIPOPROTEIN LPRN"/>
    <property type="match status" value="1"/>
</dbReference>
<dbReference type="InterPro" id="IPR003399">
    <property type="entry name" value="Mce/MlaD"/>
</dbReference>
<feature type="domain" description="Mammalian cell entry C-terminal" evidence="2">
    <location>
        <begin position="125"/>
        <end position="294"/>
    </location>
</feature>
<dbReference type="eggNOG" id="COG1463">
    <property type="taxonomic scope" value="Bacteria"/>
</dbReference>
<sequence>MLRRGVAGVLVVTVVLGLTGCADWRGLNTFSLPGTRGDGAGSFVVQAQMPDINNLEQNARVRVGDVTVGSVTRIERQGWHALVTMRLEGGVTLPANATAKLGQTSILGSQHIELAPPTDEPPQGELRDGSLIPLRHSGMYPTTEQTLATLSAVLNGGGIGQIYDITEALTLAYHGRENDLRSLIGELDRFAANLNEQSADIIAAAESLNTLVAEFAREQPVLDRALQTIPAALKVLDERRDDLVTATTELGRFGAMLTDTIGQSREDLVRILHDAGPILERLADAGPSMTRGLSGIVTYPFPFETIELWQRGDYANLTAIFDLTLSRIDASVFTGTRWECHLTWLEMQWGRTIGQFPSPCTGGGPNTPGNPLVAPYRWDQGP</sequence>
<evidence type="ECO:0000259" key="2">
    <source>
        <dbReference type="Pfam" id="PF11887"/>
    </source>
</evidence>
<dbReference type="NCBIfam" id="TIGR00996">
    <property type="entry name" value="Mtu_fam_mce"/>
    <property type="match status" value="1"/>
</dbReference>
<dbReference type="GO" id="GO:0005576">
    <property type="term" value="C:extracellular region"/>
    <property type="evidence" value="ECO:0007669"/>
    <property type="project" value="TreeGrafter"/>
</dbReference>
<gene>
    <name evidence="3" type="ORF">C731_4728</name>
</gene>
<evidence type="ECO:0000259" key="1">
    <source>
        <dbReference type="Pfam" id="PF02470"/>
    </source>
</evidence>
<dbReference type="Proteomes" id="UP000006265">
    <property type="component" value="Unassembled WGS sequence"/>
</dbReference>
<dbReference type="InterPro" id="IPR005693">
    <property type="entry name" value="Mce"/>
</dbReference>
<proteinExistence type="predicted"/>